<evidence type="ECO:0000256" key="1">
    <source>
        <dbReference type="SAM" id="MobiDB-lite"/>
    </source>
</evidence>
<dbReference type="AlphaFoldDB" id="A0A2P2J1K6"/>
<dbReference type="EMBL" id="GGEC01006858">
    <property type="protein sequence ID" value="MBW87341.1"/>
    <property type="molecule type" value="Transcribed_RNA"/>
</dbReference>
<protein>
    <submittedName>
        <fullName evidence="2">Uncharacterized protein</fullName>
    </submittedName>
</protein>
<reference evidence="2" key="1">
    <citation type="submission" date="2018-02" db="EMBL/GenBank/DDBJ databases">
        <title>Rhizophora mucronata_Transcriptome.</title>
        <authorList>
            <person name="Meera S.P."/>
            <person name="Sreeshan A."/>
            <person name="Augustine A."/>
        </authorList>
    </citation>
    <scope>NUCLEOTIDE SEQUENCE</scope>
    <source>
        <tissue evidence="2">Leaf</tissue>
    </source>
</reference>
<feature type="region of interest" description="Disordered" evidence="1">
    <location>
        <begin position="1"/>
        <end position="23"/>
    </location>
</feature>
<accession>A0A2P2J1K6</accession>
<feature type="compositionally biased region" description="Basic residues" evidence="1">
    <location>
        <begin position="1"/>
        <end position="17"/>
    </location>
</feature>
<name>A0A2P2J1K6_RHIMU</name>
<evidence type="ECO:0000313" key="2">
    <source>
        <dbReference type="EMBL" id="MBW87341.1"/>
    </source>
</evidence>
<sequence>MYTVRRQRLVNKSKVNRASHYTL</sequence>
<proteinExistence type="predicted"/>
<organism evidence="2">
    <name type="scientific">Rhizophora mucronata</name>
    <name type="common">Asiatic mangrove</name>
    <dbReference type="NCBI Taxonomy" id="61149"/>
    <lineage>
        <taxon>Eukaryota</taxon>
        <taxon>Viridiplantae</taxon>
        <taxon>Streptophyta</taxon>
        <taxon>Embryophyta</taxon>
        <taxon>Tracheophyta</taxon>
        <taxon>Spermatophyta</taxon>
        <taxon>Magnoliopsida</taxon>
        <taxon>eudicotyledons</taxon>
        <taxon>Gunneridae</taxon>
        <taxon>Pentapetalae</taxon>
        <taxon>rosids</taxon>
        <taxon>fabids</taxon>
        <taxon>Malpighiales</taxon>
        <taxon>Rhizophoraceae</taxon>
        <taxon>Rhizophora</taxon>
    </lineage>
</organism>